<proteinExistence type="predicted"/>
<dbReference type="VEuPathDB" id="FungiDB:sscle_03g031120"/>
<reference evidence="2" key="1">
    <citation type="journal article" date="2017" name="Genome Biol. Evol.">
        <title>The complete genome sequence of the phytopathogenic fungus Sclerotinia sclerotiorum reveals insights into the genome architecture of broad host range pathogens.</title>
        <authorList>
            <person name="Derbyshire M."/>
            <person name="Denton-Giles M."/>
            <person name="Hegedus D."/>
            <person name="Seifbarghy S."/>
            <person name="Rollins J."/>
            <person name="van Kan J."/>
            <person name="Seidl M.F."/>
            <person name="Faino L."/>
            <person name="Mbengue M."/>
            <person name="Navaud O."/>
            <person name="Raffaele S."/>
            <person name="Hammond-Kosack K."/>
            <person name="Heard S."/>
            <person name="Oliver R."/>
        </authorList>
    </citation>
    <scope>NUCLEOTIDE SEQUENCE [LARGE SCALE GENOMIC DNA]</scope>
    <source>
        <strain evidence="2">ATCC 18683 / 1980 / Ss-1</strain>
    </source>
</reference>
<dbReference type="AlphaFoldDB" id="A0A1D9Q0K7"/>
<name>A0A1D9Q0K7_SCLS1</name>
<dbReference type="KEGG" id="ssl:SS1G_13271"/>
<gene>
    <name evidence="1" type="ORF">sscle_03g031120</name>
</gene>
<protein>
    <submittedName>
        <fullName evidence="1">Uncharacterized protein</fullName>
    </submittedName>
</protein>
<dbReference type="EMBL" id="CP017816">
    <property type="protein sequence ID" value="APA08342.1"/>
    <property type="molecule type" value="Genomic_DNA"/>
</dbReference>
<dbReference type="Proteomes" id="UP000177798">
    <property type="component" value="Chromosome 3"/>
</dbReference>
<dbReference type="RefSeq" id="XP_001585755.1">
    <property type="nucleotide sequence ID" value="XM_001585705.1"/>
</dbReference>
<evidence type="ECO:0000313" key="1">
    <source>
        <dbReference type="EMBL" id="APA08342.1"/>
    </source>
</evidence>
<sequence>MRPSQDILMVNAESLIALHQYGGSLNLEGLAHIALHKATLWATGLWGIKVGRGHPDVQRRIDLLNFIKAQCSTLKSLSIVLYNETTYEDPTTNSRLLDLNNDLLKLDLRDRSGEQVPRRKVSPHYEEQ</sequence>
<dbReference type="OrthoDB" id="3544787at2759"/>
<organism evidence="1 2">
    <name type="scientific">Sclerotinia sclerotiorum (strain ATCC 18683 / 1980 / Ss-1)</name>
    <name type="common">White mold</name>
    <name type="synonym">Whetzelinia sclerotiorum</name>
    <dbReference type="NCBI Taxonomy" id="665079"/>
    <lineage>
        <taxon>Eukaryota</taxon>
        <taxon>Fungi</taxon>
        <taxon>Dikarya</taxon>
        <taxon>Ascomycota</taxon>
        <taxon>Pezizomycotina</taxon>
        <taxon>Leotiomycetes</taxon>
        <taxon>Helotiales</taxon>
        <taxon>Sclerotiniaceae</taxon>
        <taxon>Sclerotinia</taxon>
    </lineage>
</organism>
<accession>A0A1D9Q0K7</accession>
<evidence type="ECO:0000313" key="2">
    <source>
        <dbReference type="Proteomes" id="UP000177798"/>
    </source>
</evidence>